<keyword evidence="3" id="KW-1185">Reference proteome</keyword>
<accession>A0AAV7LHU4</accession>
<dbReference type="AlphaFoldDB" id="A0AAV7LHU4"/>
<protein>
    <submittedName>
        <fullName evidence="2">Uncharacterized protein</fullName>
    </submittedName>
</protein>
<dbReference type="EMBL" id="JANPWB010000015">
    <property type="protein sequence ID" value="KAJ1090025.1"/>
    <property type="molecule type" value="Genomic_DNA"/>
</dbReference>
<evidence type="ECO:0000313" key="2">
    <source>
        <dbReference type="EMBL" id="KAJ1090025.1"/>
    </source>
</evidence>
<name>A0AAV7LHU4_PLEWA</name>
<comment type="caution">
    <text evidence="2">The sequence shown here is derived from an EMBL/GenBank/DDBJ whole genome shotgun (WGS) entry which is preliminary data.</text>
</comment>
<sequence>MIAMQVKPVIHPFMGVFLKRMGFVRVAPEKGYGGNRLRNDIRVEYGQSSFVTDYRCIESAVNVSIEMTSFPAEEGVWLGHEARWPPGAQAPCRGDPGGAPGAQTRPENTPHPALPTLPTMVPRTGAREHRADEPRGQGLVTCSRRRGLGGWCVHSGCGAVWWVAGAAKGL</sequence>
<organism evidence="2 3">
    <name type="scientific">Pleurodeles waltl</name>
    <name type="common">Iberian ribbed newt</name>
    <dbReference type="NCBI Taxonomy" id="8319"/>
    <lineage>
        <taxon>Eukaryota</taxon>
        <taxon>Metazoa</taxon>
        <taxon>Chordata</taxon>
        <taxon>Craniata</taxon>
        <taxon>Vertebrata</taxon>
        <taxon>Euteleostomi</taxon>
        <taxon>Amphibia</taxon>
        <taxon>Batrachia</taxon>
        <taxon>Caudata</taxon>
        <taxon>Salamandroidea</taxon>
        <taxon>Salamandridae</taxon>
        <taxon>Pleurodelinae</taxon>
        <taxon>Pleurodeles</taxon>
    </lineage>
</organism>
<proteinExistence type="predicted"/>
<dbReference type="Proteomes" id="UP001066276">
    <property type="component" value="Chromosome 11"/>
</dbReference>
<evidence type="ECO:0000313" key="3">
    <source>
        <dbReference type="Proteomes" id="UP001066276"/>
    </source>
</evidence>
<gene>
    <name evidence="2" type="ORF">NDU88_003165</name>
</gene>
<feature type="region of interest" description="Disordered" evidence="1">
    <location>
        <begin position="87"/>
        <end position="118"/>
    </location>
</feature>
<evidence type="ECO:0000256" key="1">
    <source>
        <dbReference type="SAM" id="MobiDB-lite"/>
    </source>
</evidence>
<reference evidence="2" key="1">
    <citation type="journal article" date="2022" name="bioRxiv">
        <title>Sequencing and chromosome-scale assembly of the giantPleurodeles waltlgenome.</title>
        <authorList>
            <person name="Brown T."/>
            <person name="Elewa A."/>
            <person name="Iarovenko S."/>
            <person name="Subramanian E."/>
            <person name="Araus A.J."/>
            <person name="Petzold A."/>
            <person name="Susuki M."/>
            <person name="Suzuki K.-i.T."/>
            <person name="Hayashi T."/>
            <person name="Toyoda A."/>
            <person name="Oliveira C."/>
            <person name="Osipova E."/>
            <person name="Leigh N.D."/>
            <person name="Simon A."/>
            <person name="Yun M.H."/>
        </authorList>
    </citation>
    <scope>NUCLEOTIDE SEQUENCE</scope>
    <source>
        <strain evidence="2">20211129_DDA</strain>
        <tissue evidence="2">Liver</tissue>
    </source>
</reference>